<dbReference type="InterPro" id="IPR019533">
    <property type="entry name" value="Peptidase_S26"/>
</dbReference>
<dbReference type="PANTHER" id="PTHR43390">
    <property type="entry name" value="SIGNAL PEPTIDASE I"/>
    <property type="match status" value="1"/>
</dbReference>
<dbReference type="Pfam" id="PF10502">
    <property type="entry name" value="Peptidase_S26"/>
    <property type="match status" value="1"/>
</dbReference>
<keyword evidence="5 8" id="KW-0645">Protease</keyword>
<dbReference type="EC" id="3.4.21.89" evidence="3 8"/>
<feature type="transmembrane region" description="Helical" evidence="8">
    <location>
        <begin position="6"/>
        <end position="24"/>
    </location>
</feature>
<dbReference type="SUPFAM" id="SSF51306">
    <property type="entry name" value="LexA/Signal peptidase"/>
    <property type="match status" value="1"/>
</dbReference>
<name>A0A4Q8CYW7_9GAMM</name>
<evidence type="ECO:0000256" key="8">
    <source>
        <dbReference type="RuleBase" id="RU003993"/>
    </source>
</evidence>
<sequence length="245" mass="28273">MLDFEQLLVLLTLVSGVIWIIDRFRRRRRSPDAAVSWWVDLGRSLFPVILAVLIIRSFIIEPFRIPSGSMLPTLAVGDFILVDKFSYGLRLPVVHNLIVPVGDPERGDVTVFRYPEDPSQDYIKRIVGLPGDTLTYADKRLAINGEPLDIERLGEWSGDDGFRLLRERLGGEWHEMLVHRSPDDRQFTFTVPEDEYFVMGDNRDRSSDSRFWGTVPRDHLVGRAFFIWLSWNGGPNWSRMADVIE</sequence>
<keyword evidence="8" id="KW-0472">Membrane</keyword>
<evidence type="ECO:0000256" key="7">
    <source>
        <dbReference type="PIRSR" id="PIRSR600223-1"/>
    </source>
</evidence>
<keyword evidence="12" id="KW-1185">Reference proteome</keyword>
<dbReference type="PROSITE" id="PS00761">
    <property type="entry name" value="SPASE_I_3"/>
    <property type="match status" value="1"/>
</dbReference>
<keyword evidence="8" id="KW-0812">Transmembrane</keyword>
<dbReference type="Gene3D" id="2.10.109.10">
    <property type="entry name" value="Umud Fragment, subunit A"/>
    <property type="match status" value="1"/>
</dbReference>
<dbReference type="PANTHER" id="PTHR43390:SF1">
    <property type="entry name" value="CHLOROPLAST PROCESSING PEPTIDASE"/>
    <property type="match status" value="1"/>
</dbReference>
<comment type="subcellular location">
    <subcellularLocation>
        <location evidence="9">Membrane</location>
        <topology evidence="9">Multi-pass membrane protein</topology>
    </subcellularLocation>
</comment>
<organism evidence="11 12">
    <name type="scientific">Spiribacter vilamensis</name>
    <dbReference type="NCBI Taxonomy" id="531306"/>
    <lineage>
        <taxon>Bacteria</taxon>
        <taxon>Pseudomonadati</taxon>
        <taxon>Pseudomonadota</taxon>
        <taxon>Gammaproteobacteria</taxon>
        <taxon>Chromatiales</taxon>
        <taxon>Ectothiorhodospiraceae</taxon>
        <taxon>Spiribacter</taxon>
    </lineage>
</organism>
<dbReference type="GO" id="GO:0006465">
    <property type="term" value="P:signal peptide processing"/>
    <property type="evidence" value="ECO:0007669"/>
    <property type="project" value="InterPro"/>
</dbReference>
<evidence type="ECO:0000256" key="5">
    <source>
        <dbReference type="ARBA" id="ARBA00022670"/>
    </source>
</evidence>
<evidence type="ECO:0000259" key="10">
    <source>
        <dbReference type="Pfam" id="PF10502"/>
    </source>
</evidence>
<accession>A0A4Q8CYW7</accession>
<dbReference type="EMBL" id="SHLI01000001">
    <property type="protein sequence ID" value="RZU98189.1"/>
    <property type="molecule type" value="Genomic_DNA"/>
</dbReference>
<dbReference type="InterPro" id="IPR019758">
    <property type="entry name" value="Pept_S26A_signal_pept_1_CS"/>
</dbReference>
<dbReference type="InterPro" id="IPR000223">
    <property type="entry name" value="Pept_S26A_signal_pept_1"/>
</dbReference>
<dbReference type="GO" id="GO:0004252">
    <property type="term" value="F:serine-type endopeptidase activity"/>
    <property type="evidence" value="ECO:0007669"/>
    <property type="project" value="InterPro"/>
</dbReference>
<dbReference type="PRINTS" id="PR00727">
    <property type="entry name" value="LEADERPTASE"/>
</dbReference>
<dbReference type="AlphaFoldDB" id="A0A4Q8CYW7"/>
<comment type="caution">
    <text evidence="11">The sequence shown here is derived from an EMBL/GenBank/DDBJ whole genome shotgun (WGS) entry which is preliminary data.</text>
</comment>
<feature type="active site" evidence="7">
    <location>
        <position position="69"/>
    </location>
</feature>
<evidence type="ECO:0000256" key="2">
    <source>
        <dbReference type="ARBA" id="ARBA00009370"/>
    </source>
</evidence>
<dbReference type="NCBIfam" id="TIGR02227">
    <property type="entry name" value="sigpep_I_bact"/>
    <property type="match status" value="1"/>
</dbReference>
<evidence type="ECO:0000256" key="9">
    <source>
        <dbReference type="RuleBase" id="RU362042"/>
    </source>
</evidence>
<keyword evidence="6 8" id="KW-0378">Hydrolase</keyword>
<evidence type="ECO:0000313" key="12">
    <source>
        <dbReference type="Proteomes" id="UP000292298"/>
    </source>
</evidence>
<proteinExistence type="inferred from homology"/>
<feature type="domain" description="Peptidase S26" evidence="10">
    <location>
        <begin position="39"/>
        <end position="228"/>
    </location>
</feature>
<dbReference type="Proteomes" id="UP000292298">
    <property type="component" value="Unassembled WGS sequence"/>
</dbReference>
<dbReference type="RefSeq" id="WP_130502529.1">
    <property type="nucleotide sequence ID" value="NZ_SHLI01000001.1"/>
</dbReference>
<dbReference type="PROSITE" id="PS00501">
    <property type="entry name" value="SPASE_I_1"/>
    <property type="match status" value="1"/>
</dbReference>
<dbReference type="OrthoDB" id="9815782at2"/>
<comment type="catalytic activity">
    <reaction evidence="1 8">
        <text>Cleavage of hydrophobic, N-terminal signal or leader sequences from secreted and periplasmic proteins.</text>
        <dbReference type="EC" id="3.4.21.89"/>
    </reaction>
</comment>
<evidence type="ECO:0000256" key="6">
    <source>
        <dbReference type="ARBA" id="ARBA00022801"/>
    </source>
</evidence>
<dbReference type="InterPro" id="IPR019756">
    <property type="entry name" value="Pept_S26A_signal_pept_1_Ser-AS"/>
</dbReference>
<dbReference type="InterPro" id="IPR036286">
    <property type="entry name" value="LexA/Signal_pep-like_sf"/>
</dbReference>
<feature type="active site" evidence="7">
    <location>
        <position position="124"/>
    </location>
</feature>
<evidence type="ECO:0000256" key="1">
    <source>
        <dbReference type="ARBA" id="ARBA00000677"/>
    </source>
</evidence>
<reference evidence="11 12" key="1">
    <citation type="submission" date="2019-02" db="EMBL/GenBank/DDBJ databases">
        <title>Genomic Encyclopedia of Type Strains, Phase IV (KMG-IV): sequencing the most valuable type-strain genomes for metagenomic binning, comparative biology and taxonomic classification.</title>
        <authorList>
            <person name="Goeker M."/>
        </authorList>
    </citation>
    <scope>NUCLEOTIDE SEQUENCE [LARGE SCALE GENOMIC DNA]</scope>
    <source>
        <strain evidence="11 12">DSM 21056</strain>
    </source>
</reference>
<dbReference type="GO" id="GO:0009003">
    <property type="term" value="F:signal peptidase activity"/>
    <property type="evidence" value="ECO:0007669"/>
    <property type="project" value="UniProtKB-EC"/>
</dbReference>
<feature type="transmembrane region" description="Helical" evidence="8">
    <location>
        <begin position="45"/>
        <end position="63"/>
    </location>
</feature>
<evidence type="ECO:0000256" key="4">
    <source>
        <dbReference type="ARBA" id="ARBA00019232"/>
    </source>
</evidence>
<dbReference type="PROSITE" id="PS00760">
    <property type="entry name" value="SPASE_I_2"/>
    <property type="match status" value="1"/>
</dbReference>
<evidence type="ECO:0000256" key="3">
    <source>
        <dbReference type="ARBA" id="ARBA00013208"/>
    </source>
</evidence>
<dbReference type="InterPro" id="IPR019757">
    <property type="entry name" value="Pept_S26A_signal_pept_1_Lys-AS"/>
</dbReference>
<dbReference type="CDD" id="cd06530">
    <property type="entry name" value="S26_SPase_I"/>
    <property type="match status" value="1"/>
</dbReference>
<protein>
    <recommendedName>
        <fullName evidence="4 8">Signal peptidase I</fullName>
        <ecNumber evidence="3 8">3.4.21.89</ecNumber>
    </recommendedName>
</protein>
<comment type="similarity">
    <text evidence="2 9">Belongs to the peptidase S26 family.</text>
</comment>
<dbReference type="GO" id="GO:0016020">
    <property type="term" value="C:membrane"/>
    <property type="evidence" value="ECO:0007669"/>
    <property type="project" value="UniProtKB-SubCell"/>
</dbReference>
<evidence type="ECO:0000313" key="11">
    <source>
        <dbReference type="EMBL" id="RZU98189.1"/>
    </source>
</evidence>
<gene>
    <name evidence="11" type="ORF">EV698_0430</name>
</gene>
<keyword evidence="8" id="KW-1133">Transmembrane helix</keyword>